<evidence type="ECO:0000313" key="1">
    <source>
        <dbReference type="EMBL" id="UPK97240.1"/>
    </source>
</evidence>
<reference evidence="1" key="1">
    <citation type="submission" date="2021-11" db="EMBL/GenBank/DDBJ databases">
        <title>Fusarium solani-melongenae Genome sequencing and assembly.</title>
        <authorList>
            <person name="Xie S."/>
            <person name="Huang L."/>
            <person name="Zhang X."/>
        </authorList>
    </citation>
    <scope>NUCLEOTIDE SEQUENCE</scope>
    <source>
        <strain evidence="1">CRI 24-3</strain>
    </source>
</reference>
<name>A0ACD3Z7Z9_FUSSC</name>
<protein>
    <submittedName>
        <fullName evidence="1">Uncharacterized protein</fullName>
    </submittedName>
</protein>
<organism evidence="1 2">
    <name type="scientific">Fusarium solani subsp. cucurbitae</name>
    <name type="common">Neocosmosporum cucurbitae</name>
    <dbReference type="NCBI Taxonomy" id="2747967"/>
    <lineage>
        <taxon>Eukaryota</taxon>
        <taxon>Fungi</taxon>
        <taxon>Dikarya</taxon>
        <taxon>Ascomycota</taxon>
        <taxon>Pezizomycotina</taxon>
        <taxon>Sordariomycetes</taxon>
        <taxon>Hypocreomycetidae</taxon>
        <taxon>Hypocreales</taxon>
        <taxon>Nectriaceae</taxon>
        <taxon>Fusarium</taxon>
        <taxon>Fusarium solani species complex</taxon>
    </lineage>
</organism>
<proteinExistence type="predicted"/>
<dbReference type="EMBL" id="CP090035">
    <property type="protein sequence ID" value="UPK97240.1"/>
    <property type="molecule type" value="Genomic_DNA"/>
</dbReference>
<dbReference type="Proteomes" id="UP000830768">
    <property type="component" value="Chromosome 6"/>
</dbReference>
<sequence>MCRVNLESALVDLPLHLPATADMITALLLGAMYAIEISKPSLAWTLSSKAWELCQTLGYHQLSPSKYATISDEMRPKQLLFWILYFLDMNLSLRLGRASNIQNWDITTPMLPLHGTRSPLGATVAMWINTARCRGDVYRNLYSPEALSQPNHVRQSRAEALSSELHEIERKSREVNDQYLQEARQRFGNRIVEFMTLCDDVLRLSLFTLIYRASPPAEGSSSAFIPSCIEAARATLQRHQDFLSVFGDANSLYFSTYVHW</sequence>
<accession>A0ACD3Z7Z9</accession>
<keyword evidence="2" id="KW-1185">Reference proteome</keyword>
<evidence type="ECO:0000313" key="2">
    <source>
        <dbReference type="Proteomes" id="UP000830768"/>
    </source>
</evidence>
<gene>
    <name evidence="1" type="ORF">LCI18_008175</name>
</gene>